<protein>
    <submittedName>
        <fullName evidence="1">Uncharacterized protein</fullName>
    </submittedName>
</protein>
<gene>
    <name evidence="1" type="ORF">HU200_023310</name>
</gene>
<evidence type="ECO:0000313" key="2">
    <source>
        <dbReference type="Proteomes" id="UP000636709"/>
    </source>
</evidence>
<accession>A0A835C3M3</accession>
<name>A0A835C3M3_9POAL</name>
<dbReference type="AlphaFoldDB" id="A0A835C3M3"/>
<dbReference type="Proteomes" id="UP000636709">
    <property type="component" value="Unassembled WGS sequence"/>
</dbReference>
<dbReference type="Gene3D" id="3.30.30.10">
    <property type="entry name" value="Knottin, scorpion toxin-like"/>
    <property type="match status" value="1"/>
</dbReference>
<proteinExistence type="predicted"/>
<evidence type="ECO:0000313" key="1">
    <source>
        <dbReference type="EMBL" id="KAF8720908.1"/>
    </source>
</evidence>
<keyword evidence="2" id="KW-1185">Reference proteome</keyword>
<comment type="caution">
    <text evidence="1">The sequence shown here is derived from an EMBL/GenBank/DDBJ whole genome shotgun (WGS) entry which is preliminary data.</text>
</comment>
<dbReference type="EMBL" id="JACEFO010001687">
    <property type="protein sequence ID" value="KAF8720908.1"/>
    <property type="molecule type" value="Genomic_DNA"/>
</dbReference>
<reference evidence="1" key="1">
    <citation type="submission" date="2020-07" db="EMBL/GenBank/DDBJ databases">
        <title>Genome sequence and genetic diversity analysis of an under-domesticated orphan crop, white fonio (Digitaria exilis).</title>
        <authorList>
            <person name="Bennetzen J.L."/>
            <person name="Chen S."/>
            <person name="Ma X."/>
            <person name="Wang X."/>
            <person name="Yssel A.E.J."/>
            <person name="Chaluvadi S.R."/>
            <person name="Johnson M."/>
            <person name="Gangashetty P."/>
            <person name="Hamidou F."/>
            <person name="Sanogo M.D."/>
            <person name="Zwaenepoel A."/>
            <person name="Wallace J."/>
            <person name="Van De Peer Y."/>
            <person name="Van Deynze A."/>
        </authorList>
    </citation>
    <scope>NUCLEOTIDE SEQUENCE</scope>
    <source>
        <tissue evidence="1">Leaves</tissue>
    </source>
</reference>
<organism evidence="1 2">
    <name type="scientific">Digitaria exilis</name>
    <dbReference type="NCBI Taxonomy" id="1010633"/>
    <lineage>
        <taxon>Eukaryota</taxon>
        <taxon>Viridiplantae</taxon>
        <taxon>Streptophyta</taxon>
        <taxon>Embryophyta</taxon>
        <taxon>Tracheophyta</taxon>
        <taxon>Spermatophyta</taxon>
        <taxon>Magnoliopsida</taxon>
        <taxon>Liliopsida</taxon>
        <taxon>Poales</taxon>
        <taxon>Poaceae</taxon>
        <taxon>PACMAD clade</taxon>
        <taxon>Panicoideae</taxon>
        <taxon>Panicodae</taxon>
        <taxon>Paniceae</taxon>
        <taxon>Anthephorinae</taxon>
        <taxon>Digitaria</taxon>
    </lineage>
</organism>
<sequence>METSSWKKKNLSAAAAAVLLLVILTAVHVWIHAESSESFWDACNEHLSGSYSGVCWPYINDDKCSRVCTGENSDNLYGYSHTFQC</sequence>
<dbReference type="InterPro" id="IPR036574">
    <property type="entry name" value="Scorpion_toxin-like_sf"/>
</dbReference>